<dbReference type="Proteomes" id="UP001151287">
    <property type="component" value="Unassembled WGS sequence"/>
</dbReference>
<dbReference type="SUPFAM" id="SSF52058">
    <property type="entry name" value="L domain-like"/>
    <property type="match status" value="1"/>
</dbReference>
<dbReference type="PANTHER" id="PTHR48063:SF112">
    <property type="entry name" value="RECEPTOR LIKE PROTEIN 30-LIKE"/>
    <property type="match status" value="1"/>
</dbReference>
<comment type="similarity">
    <text evidence="3">Belongs to the RLP family.</text>
</comment>
<keyword evidence="9" id="KW-0677">Repeat</keyword>
<evidence type="ECO:0000256" key="9">
    <source>
        <dbReference type="ARBA" id="ARBA00022737"/>
    </source>
</evidence>
<dbReference type="Gene3D" id="3.80.10.10">
    <property type="entry name" value="Ribonuclease Inhibitor"/>
    <property type="match status" value="1"/>
</dbReference>
<evidence type="ECO:0000256" key="10">
    <source>
        <dbReference type="ARBA" id="ARBA00022989"/>
    </source>
</evidence>
<keyword evidence="11 13" id="KW-0472">Membrane</keyword>
<reference evidence="14" key="1">
    <citation type="journal article" date="2022" name="Cell">
        <title>Repeat-based holocentromeres influence genome architecture and karyotype evolution.</title>
        <authorList>
            <person name="Hofstatter P.G."/>
            <person name="Thangavel G."/>
            <person name="Lux T."/>
            <person name="Neumann P."/>
            <person name="Vondrak T."/>
            <person name="Novak P."/>
            <person name="Zhang M."/>
            <person name="Costa L."/>
            <person name="Castellani M."/>
            <person name="Scott A."/>
            <person name="Toegelov H."/>
            <person name="Fuchs J."/>
            <person name="Mata-Sucre Y."/>
            <person name="Dias Y."/>
            <person name="Vanzela A.L.L."/>
            <person name="Huettel B."/>
            <person name="Almeida C.C.S."/>
            <person name="Simkova H."/>
            <person name="Souza G."/>
            <person name="Pedrosa-Harand A."/>
            <person name="Macas J."/>
            <person name="Mayer K.F.X."/>
            <person name="Houben A."/>
            <person name="Marques A."/>
        </authorList>
    </citation>
    <scope>NUCLEOTIDE SEQUENCE</scope>
    <source>
        <strain evidence="14">RhyBre1mFocal</strain>
    </source>
</reference>
<dbReference type="GO" id="GO:0009742">
    <property type="term" value="P:brassinosteroid mediated signaling pathway"/>
    <property type="evidence" value="ECO:0007669"/>
    <property type="project" value="UniProtKB-KW"/>
</dbReference>
<keyword evidence="4" id="KW-1003">Cell membrane</keyword>
<keyword evidence="7 13" id="KW-0812">Transmembrane</keyword>
<comment type="caution">
    <text evidence="14">The sequence shown here is derived from an EMBL/GenBank/DDBJ whole genome shotgun (WGS) entry which is preliminary data.</text>
</comment>
<evidence type="ECO:0000256" key="5">
    <source>
        <dbReference type="ARBA" id="ARBA00022614"/>
    </source>
</evidence>
<comment type="subcellular location">
    <subcellularLocation>
        <location evidence="1">Cell membrane</location>
        <topology evidence="1">Single-pass membrane protein</topology>
    </subcellularLocation>
    <subcellularLocation>
        <location evidence="2">Membrane</location>
        <topology evidence="2">Single-pass type I membrane protein</topology>
    </subcellularLocation>
</comment>
<evidence type="ECO:0000256" key="3">
    <source>
        <dbReference type="ARBA" id="ARBA00009592"/>
    </source>
</evidence>
<evidence type="ECO:0000256" key="4">
    <source>
        <dbReference type="ARBA" id="ARBA00022475"/>
    </source>
</evidence>
<dbReference type="GO" id="GO:0005886">
    <property type="term" value="C:plasma membrane"/>
    <property type="evidence" value="ECO:0007669"/>
    <property type="project" value="UniProtKB-SubCell"/>
</dbReference>
<dbReference type="FunFam" id="3.80.10.10:FF:000095">
    <property type="entry name" value="LRR receptor-like serine/threonine-protein kinase GSO1"/>
    <property type="match status" value="1"/>
</dbReference>
<organism evidence="14 15">
    <name type="scientific">Rhynchospora breviuscula</name>
    <dbReference type="NCBI Taxonomy" id="2022672"/>
    <lineage>
        <taxon>Eukaryota</taxon>
        <taxon>Viridiplantae</taxon>
        <taxon>Streptophyta</taxon>
        <taxon>Embryophyta</taxon>
        <taxon>Tracheophyta</taxon>
        <taxon>Spermatophyta</taxon>
        <taxon>Magnoliopsida</taxon>
        <taxon>Liliopsida</taxon>
        <taxon>Poales</taxon>
        <taxon>Cyperaceae</taxon>
        <taxon>Cyperoideae</taxon>
        <taxon>Rhynchosporeae</taxon>
        <taxon>Rhynchospora</taxon>
    </lineage>
</organism>
<keyword evidence="6" id="KW-1070">Brassinosteroid signaling pathway</keyword>
<gene>
    <name evidence="14" type="ORF">LUZ63_007267</name>
</gene>
<dbReference type="EMBL" id="JAMQYH010000002">
    <property type="protein sequence ID" value="KAJ1698755.1"/>
    <property type="molecule type" value="Genomic_DNA"/>
</dbReference>
<evidence type="ECO:0000256" key="11">
    <source>
        <dbReference type="ARBA" id="ARBA00023136"/>
    </source>
</evidence>
<evidence type="ECO:0000256" key="8">
    <source>
        <dbReference type="ARBA" id="ARBA00022729"/>
    </source>
</evidence>
<evidence type="ECO:0000256" key="6">
    <source>
        <dbReference type="ARBA" id="ARBA00022626"/>
    </source>
</evidence>
<dbReference type="OrthoDB" id="648113at2759"/>
<evidence type="ECO:0000313" key="14">
    <source>
        <dbReference type="EMBL" id="KAJ1698755.1"/>
    </source>
</evidence>
<dbReference type="FunFam" id="3.80.10.10:FF:000111">
    <property type="entry name" value="LRR receptor-like serine/threonine-protein kinase ERECTA"/>
    <property type="match status" value="1"/>
</dbReference>
<evidence type="ECO:0000313" key="15">
    <source>
        <dbReference type="Proteomes" id="UP001151287"/>
    </source>
</evidence>
<dbReference type="Pfam" id="PF13855">
    <property type="entry name" value="LRR_8"/>
    <property type="match status" value="2"/>
</dbReference>
<dbReference type="Pfam" id="PF00560">
    <property type="entry name" value="LRR_1"/>
    <property type="match status" value="3"/>
</dbReference>
<dbReference type="InterPro" id="IPR046956">
    <property type="entry name" value="RLP23-like"/>
</dbReference>
<evidence type="ECO:0000256" key="2">
    <source>
        <dbReference type="ARBA" id="ARBA00004479"/>
    </source>
</evidence>
<keyword evidence="12" id="KW-0325">Glycoprotein</keyword>
<accession>A0A9Q0CRE3</accession>
<name>A0A9Q0CRE3_9POAL</name>
<feature type="transmembrane region" description="Helical" evidence="13">
    <location>
        <begin position="368"/>
        <end position="392"/>
    </location>
</feature>
<dbReference type="InterPro" id="IPR032675">
    <property type="entry name" value="LRR_dom_sf"/>
</dbReference>
<keyword evidence="8" id="KW-0732">Signal</keyword>
<keyword evidence="15" id="KW-1185">Reference proteome</keyword>
<evidence type="ECO:0000256" key="13">
    <source>
        <dbReference type="SAM" id="Phobius"/>
    </source>
</evidence>
<dbReference type="AlphaFoldDB" id="A0A9Q0CRE3"/>
<dbReference type="PRINTS" id="PR00019">
    <property type="entry name" value="LEURICHRPT"/>
</dbReference>
<evidence type="ECO:0000256" key="12">
    <source>
        <dbReference type="ARBA" id="ARBA00023180"/>
    </source>
</evidence>
<evidence type="ECO:0000256" key="1">
    <source>
        <dbReference type="ARBA" id="ARBA00004162"/>
    </source>
</evidence>
<dbReference type="PANTHER" id="PTHR48063">
    <property type="entry name" value="LRR RECEPTOR-LIKE KINASE"/>
    <property type="match status" value="1"/>
</dbReference>
<keyword evidence="5" id="KW-0433">Leucine-rich repeat</keyword>
<dbReference type="InterPro" id="IPR001611">
    <property type="entry name" value="Leu-rich_rpt"/>
</dbReference>
<dbReference type="SUPFAM" id="SSF52047">
    <property type="entry name" value="RNI-like"/>
    <property type="match status" value="1"/>
</dbReference>
<proteinExistence type="inferred from homology"/>
<protein>
    <submittedName>
        <fullName evidence="14">Uncharacterized protein</fullName>
    </submittedName>
</protein>
<keyword evidence="10 13" id="KW-1133">Transmembrane helix</keyword>
<sequence length="415" mass="46366">MLALTTLKLGVNRLEGYLPGSLGDLPKLNFVSAYLNQFSGIEPNFSRCRNLKYLALSYNQLSGEFPQFLWDVIGLEYIDLHNNNLSTMGPSHVVSNSFLRELQLANNSLNGEFPTSLIHCKKLVVLNFEGNKLSGELPKWIGDKLQSLAILQLRSNLFHGEIPSELSQLPALHVLDLSKNKFSGNIPPDLGSIASMKNKTQFVVSRDYKIWRPRFLKWKGNYYSFPANSYLTTIDLSSNHLSGQIPQDITTLLGLKVLNLADNSIGGNIPTTIGNMQQLESLDLSMNRLTGPIPPSLGYLTFLSWLNVSYNNLSGPIPTGPQLQTLNDPSMYRGNVWLCGPPLSSKCSADNNHETPNEHKNDDHPYNIIIFSSSIILGFILGFWGVVGVLALNTSWRSRYFYFIDCAQSRCFRSN</sequence>
<evidence type="ECO:0000256" key="7">
    <source>
        <dbReference type="ARBA" id="ARBA00022692"/>
    </source>
</evidence>